<sequence>MKLSDLGLAKKKTKEGCFSQSAIRGTPLWMAPEMLEDFDAMSVTLDEETVQTDTFSTGCVFFYFLTRGWHPFNKKKEIVNEKHSELVKPERETRREVVLEELKDRAGVNEEVENTTITDDAVQLLQINVGNKDNIIKSHSSGNILEITEPSETTDSGVNSANHVQHISSKKKF</sequence>
<feature type="domain" description="Protein kinase" evidence="2">
    <location>
        <begin position="1"/>
        <end position="117"/>
    </location>
</feature>
<dbReference type="InterPro" id="IPR000719">
    <property type="entry name" value="Prot_kinase_dom"/>
</dbReference>
<dbReference type="HOGENOM" id="CLU_1549214_0_0_1"/>
<dbReference type="GO" id="GO:0005524">
    <property type="term" value="F:ATP binding"/>
    <property type="evidence" value="ECO:0007669"/>
    <property type="project" value="InterPro"/>
</dbReference>
<keyword evidence="4" id="KW-1185">Reference proteome</keyword>
<evidence type="ECO:0000259" key="2">
    <source>
        <dbReference type="PROSITE" id="PS50011"/>
    </source>
</evidence>
<accession>E9H2H2</accession>
<dbReference type="KEGG" id="dpx:DAPPUDRAFT_324698"/>
<feature type="region of interest" description="Disordered" evidence="1">
    <location>
        <begin position="150"/>
        <end position="173"/>
    </location>
</feature>
<dbReference type="GO" id="GO:0030968">
    <property type="term" value="P:endoplasmic reticulum unfolded protein response"/>
    <property type="evidence" value="ECO:0007669"/>
    <property type="project" value="InterPro"/>
</dbReference>
<dbReference type="InterPro" id="IPR045133">
    <property type="entry name" value="IRE1/2-like"/>
</dbReference>
<dbReference type="PANTHER" id="PTHR13954">
    <property type="entry name" value="IRE1-RELATED"/>
    <property type="match status" value="1"/>
</dbReference>
<dbReference type="STRING" id="6669.E9H2H2"/>
<dbReference type="PROSITE" id="PS50011">
    <property type="entry name" value="PROTEIN_KINASE_DOM"/>
    <property type="match status" value="1"/>
</dbReference>
<evidence type="ECO:0000313" key="4">
    <source>
        <dbReference type="Proteomes" id="UP000000305"/>
    </source>
</evidence>
<dbReference type="InParanoid" id="E9H2H2"/>
<dbReference type="AlphaFoldDB" id="E9H2H2"/>
<dbReference type="EMBL" id="GL732586">
    <property type="protein sequence ID" value="EFX74069.1"/>
    <property type="molecule type" value="Genomic_DNA"/>
</dbReference>
<dbReference type="Pfam" id="PF00069">
    <property type="entry name" value="Pkinase"/>
    <property type="match status" value="1"/>
</dbReference>
<reference evidence="3 4" key="1">
    <citation type="journal article" date="2011" name="Science">
        <title>The ecoresponsive genome of Daphnia pulex.</title>
        <authorList>
            <person name="Colbourne J.K."/>
            <person name="Pfrender M.E."/>
            <person name="Gilbert D."/>
            <person name="Thomas W.K."/>
            <person name="Tucker A."/>
            <person name="Oakley T.H."/>
            <person name="Tokishita S."/>
            <person name="Aerts A."/>
            <person name="Arnold G.J."/>
            <person name="Basu M.K."/>
            <person name="Bauer D.J."/>
            <person name="Caceres C.E."/>
            <person name="Carmel L."/>
            <person name="Casola C."/>
            <person name="Choi J.H."/>
            <person name="Detter J.C."/>
            <person name="Dong Q."/>
            <person name="Dusheyko S."/>
            <person name="Eads B.D."/>
            <person name="Frohlich T."/>
            <person name="Geiler-Samerotte K.A."/>
            <person name="Gerlach D."/>
            <person name="Hatcher P."/>
            <person name="Jogdeo S."/>
            <person name="Krijgsveld J."/>
            <person name="Kriventseva E.V."/>
            <person name="Kultz D."/>
            <person name="Laforsch C."/>
            <person name="Lindquist E."/>
            <person name="Lopez J."/>
            <person name="Manak J.R."/>
            <person name="Muller J."/>
            <person name="Pangilinan J."/>
            <person name="Patwardhan R.P."/>
            <person name="Pitluck S."/>
            <person name="Pritham E.J."/>
            <person name="Rechtsteiner A."/>
            <person name="Rho M."/>
            <person name="Rogozin I.B."/>
            <person name="Sakarya O."/>
            <person name="Salamov A."/>
            <person name="Schaack S."/>
            <person name="Shapiro H."/>
            <person name="Shiga Y."/>
            <person name="Skalitzky C."/>
            <person name="Smith Z."/>
            <person name="Souvorov A."/>
            <person name="Sung W."/>
            <person name="Tang Z."/>
            <person name="Tsuchiya D."/>
            <person name="Tu H."/>
            <person name="Vos H."/>
            <person name="Wang M."/>
            <person name="Wolf Y.I."/>
            <person name="Yamagata H."/>
            <person name="Yamada T."/>
            <person name="Ye Y."/>
            <person name="Shaw J.R."/>
            <person name="Andrews J."/>
            <person name="Crease T.J."/>
            <person name="Tang H."/>
            <person name="Lucas S.M."/>
            <person name="Robertson H.M."/>
            <person name="Bork P."/>
            <person name="Koonin E.V."/>
            <person name="Zdobnov E.M."/>
            <person name="Grigoriev I.V."/>
            <person name="Lynch M."/>
            <person name="Boore J.L."/>
        </authorList>
    </citation>
    <scope>NUCLEOTIDE SEQUENCE [LARGE SCALE GENOMIC DNA]</scope>
</reference>
<dbReference type="GO" id="GO:0004521">
    <property type="term" value="F:RNA endonuclease activity"/>
    <property type="evidence" value="ECO:0007669"/>
    <property type="project" value="InterPro"/>
</dbReference>
<name>E9H2H2_DAPPU</name>
<dbReference type="PANTHER" id="PTHR13954:SF6">
    <property type="entry name" value="NON-SPECIFIC SERINE_THREONINE PROTEIN KINASE"/>
    <property type="match status" value="1"/>
</dbReference>
<dbReference type="SUPFAM" id="SSF56112">
    <property type="entry name" value="Protein kinase-like (PK-like)"/>
    <property type="match status" value="1"/>
</dbReference>
<evidence type="ECO:0000313" key="3">
    <source>
        <dbReference type="EMBL" id="EFX74069.1"/>
    </source>
</evidence>
<proteinExistence type="predicted"/>
<dbReference type="InterPro" id="IPR011009">
    <property type="entry name" value="Kinase-like_dom_sf"/>
</dbReference>
<evidence type="ECO:0000256" key="1">
    <source>
        <dbReference type="SAM" id="MobiDB-lite"/>
    </source>
</evidence>
<dbReference type="OrthoDB" id="63989at2759"/>
<feature type="compositionally biased region" description="Polar residues" evidence="1">
    <location>
        <begin position="150"/>
        <end position="167"/>
    </location>
</feature>
<dbReference type="Gene3D" id="1.10.510.10">
    <property type="entry name" value="Transferase(Phosphotransferase) domain 1"/>
    <property type="match status" value="1"/>
</dbReference>
<dbReference type="Proteomes" id="UP000000305">
    <property type="component" value="Unassembled WGS sequence"/>
</dbReference>
<organism evidence="3 4">
    <name type="scientific">Daphnia pulex</name>
    <name type="common">Water flea</name>
    <dbReference type="NCBI Taxonomy" id="6669"/>
    <lineage>
        <taxon>Eukaryota</taxon>
        <taxon>Metazoa</taxon>
        <taxon>Ecdysozoa</taxon>
        <taxon>Arthropoda</taxon>
        <taxon>Crustacea</taxon>
        <taxon>Branchiopoda</taxon>
        <taxon>Diplostraca</taxon>
        <taxon>Cladocera</taxon>
        <taxon>Anomopoda</taxon>
        <taxon>Daphniidae</taxon>
        <taxon>Daphnia</taxon>
    </lineage>
</organism>
<protein>
    <recommendedName>
        <fullName evidence="2">Protein kinase domain-containing protein</fullName>
    </recommendedName>
</protein>
<dbReference type="GO" id="GO:0004674">
    <property type="term" value="F:protein serine/threonine kinase activity"/>
    <property type="evidence" value="ECO:0007669"/>
    <property type="project" value="InterPro"/>
</dbReference>
<gene>
    <name evidence="3" type="ORF">DAPPUDRAFT_324698</name>
</gene>